<evidence type="ECO:0008006" key="3">
    <source>
        <dbReference type="Google" id="ProtNLM"/>
    </source>
</evidence>
<sequence length="60" mass="6684">LRECLLTGTSDDVIEQVADWRDHGLQYAVIFNVSGVQPSLRHGLAATLPLTRILRGLRKL</sequence>
<dbReference type="Proteomes" id="UP000192319">
    <property type="component" value="Unassembled WGS sequence"/>
</dbReference>
<keyword evidence="2" id="KW-1185">Reference proteome</keyword>
<organism evidence="1 2">
    <name type="scientific">Mycobacterium alsense</name>
    <dbReference type="NCBI Taxonomy" id="324058"/>
    <lineage>
        <taxon>Bacteria</taxon>
        <taxon>Bacillati</taxon>
        <taxon>Actinomycetota</taxon>
        <taxon>Actinomycetes</taxon>
        <taxon>Mycobacteriales</taxon>
        <taxon>Mycobacteriaceae</taxon>
        <taxon>Mycobacterium</taxon>
    </lineage>
</organism>
<name>A0ABX3R167_9MYCO</name>
<reference evidence="1 2" key="1">
    <citation type="submission" date="2017-02" db="EMBL/GenBank/DDBJ databases">
        <title>The new phylogeny of genus Mycobacterium.</title>
        <authorList>
            <person name="Tortoli E."/>
            <person name="Trovato A."/>
            <person name="Cirillo D.M."/>
        </authorList>
    </citation>
    <scope>NUCLEOTIDE SEQUENCE [LARGE SCALE GENOMIC DNA]</scope>
    <source>
        <strain evidence="1 2">DSM 45230</strain>
    </source>
</reference>
<comment type="caution">
    <text evidence="1">The sequence shown here is derived from an EMBL/GenBank/DDBJ whole genome shotgun (WGS) entry which is preliminary data.</text>
</comment>
<gene>
    <name evidence="1" type="ORF">BST11_26675</name>
</gene>
<evidence type="ECO:0000313" key="1">
    <source>
        <dbReference type="EMBL" id="OQZ87710.1"/>
    </source>
</evidence>
<dbReference type="EMBL" id="MVHD01000112">
    <property type="protein sequence ID" value="OQZ87710.1"/>
    <property type="molecule type" value="Genomic_DNA"/>
</dbReference>
<proteinExistence type="predicted"/>
<evidence type="ECO:0000313" key="2">
    <source>
        <dbReference type="Proteomes" id="UP000192319"/>
    </source>
</evidence>
<feature type="non-terminal residue" evidence="1">
    <location>
        <position position="1"/>
    </location>
</feature>
<accession>A0ABX3R167</accession>
<protein>
    <recommendedName>
        <fullName evidence="3">LLM class flavin-dependent oxidoreductase</fullName>
    </recommendedName>
</protein>